<evidence type="ECO:0000313" key="8">
    <source>
        <dbReference type="EMBL" id="QJD86821.1"/>
    </source>
</evidence>
<dbReference type="InterPro" id="IPR012334">
    <property type="entry name" value="Pectin_lyas_fold"/>
</dbReference>
<dbReference type="RefSeq" id="WP_169283067.1">
    <property type="nucleotide sequence ID" value="NZ_CP051680.1"/>
</dbReference>
<dbReference type="InterPro" id="IPR006626">
    <property type="entry name" value="PbH1"/>
</dbReference>
<evidence type="ECO:0000256" key="2">
    <source>
        <dbReference type="ARBA" id="ARBA00001271"/>
    </source>
</evidence>
<dbReference type="InterPro" id="IPR039448">
    <property type="entry name" value="Beta_helix"/>
</dbReference>
<organism evidence="8 9">
    <name type="scientific">Cohnella herbarum</name>
    <dbReference type="NCBI Taxonomy" id="2728023"/>
    <lineage>
        <taxon>Bacteria</taxon>
        <taxon>Bacillati</taxon>
        <taxon>Bacillota</taxon>
        <taxon>Bacilli</taxon>
        <taxon>Bacillales</taxon>
        <taxon>Paenibacillaceae</taxon>
        <taxon>Cohnella</taxon>
    </lineage>
</organism>
<reference evidence="8 9" key="1">
    <citation type="submission" date="2020-04" db="EMBL/GenBank/DDBJ databases">
        <title>Genome sequencing of novel species.</title>
        <authorList>
            <person name="Heo J."/>
            <person name="Kim S.-J."/>
            <person name="Kim J.-S."/>
            <person name="Hong S.-B."/>
            <person name="Kwon S.-W."/>
        </authorList>
    </citation>
    <scope>NUCLEOTIDE SEQUENCE [LARGE SCALE GENOMIC DNA]</scope>
    <source>
        <strain evidence="8 9">MFER-1</strain>
    </source>
</reference>
<dbReference type="Proteomes" id="UP000502248">
    <property type="component" value="Chromosome"/>
</dbReference>
<evidence type="ECO:0000256" key="1">
    <source>
        <dbReference type="ARBA" id="ARBA00001255"/>
    </source>
</evidence>
<protein>
    <submittedName>
        <fullName evidence="8">Right-handed parallel beta-helix repeat-containing protein</fullName>
    </submittedName>
</protein>
<comment type="catalytic activity">
    <reaction evidence="2">
        <text>Hydrolysis of terminal, non-reducing branched (1-&gt;3)-alpha-D-galactosidic residues, producing free D-galactose.</text>
        <dbReference type="EC" id="3.2.1.n1"/>
    </reaction>
</comment>
<comment type="catalytic activity">
    <reaction evidence="1">
        <text>Hydrolysis of terminal, non-reducing alpha-D-galactose residues in alpha-D-galactosides, including galactose oligosaccharides, galactomannans and galactolipids.</text>
        <dbReference type="EC" id="3.2.1.22"/>
    </reaction>
</comment>
<keyword evidence="3" id="KW-0677">Repeat</keyword>
<keyword evidence="4" id="KW-0378">Hydrolase</keyword>
<dbReference type="KEGG" id="cheb:HH215_29045"/>
<dbReference type="EMBL" id="CP051680">
    <property type="protein sequence ID" value="QJD86821.1"/>
    <property type="molecule type" value="Genomic_DNA"/>
</dbReference>
<dbReference type="AlphaFoldDB" id="A0A7Z2VPK5"/>
<name>A0A7Z2VPK5_9BACL</name>
<keyword evidence="9" id="KW-1185">Reference proteome</keyword>
<evidence type="ECO:0000313" key="9">
    <source>
        <dbReference type="Proteomes" id="UP000502248"/>
    </source>
</evidence>
<dbReference type="InterPro" id="IPR056441">
    <property type="entry name" value="Beta-barrel_GLAA-B_II"/>
</dbReference>
<evidence type="ECO:0000256" key="3">
    <source>
        <dbReference type="ARBA" id="ARBA00022737"/>
    </source>
</evidence>
<gene>
    <name evidence="8" type="ORF">HH215_29045</name>
</gene>
<sequence length="551" mass="61102">MYENGIRDAASFGIEPDTGLDATGKIREFIRSGLESGAHTFRFKRGRYEIADGEAIRDFDSMMEGKGSWDLGDNRDSKHILIRADGTERIVLDFQGSTLMFHGLIQPFFFRGCKQVEIRNVQMDWARPPFSQGEIVSVHEEGFDIRFDWEYPVRSGTPISALIDYVPDSSHPIRGTVDWFHIAERTELVEPQTLRVTLKERFRSIARGEIQGRAAPVPGMRVVVRHVMNYKAAFLFFECEDVVMDRVTVYAAPGMGVIGHGCGDVKMRGLRIMRRPGSGRVMSANTDATHFIGCRGKIDFDDCLFEGMGDDATNVHGFYLTIRGRGGLGELFCGIDADIQSEYPEIPAVGDIIEVTRRSTLKPYATLTVSRVEASLSGEVALRFVEPLPEEIVPGDLLANVSRVAALRFRNSIVRNNRARAILVQTRHVEIADNTFDHCTGTAIHVNCADYWKESVATEDVTVTRNTFISCGYGAGTYRETSALALMTESESVECGVHRAFAFTDNVVYGNGRIGVSLGALSGGLLRGNRFENAGEAISIQRDTCEHIVVE</sequence>
<dbReference type="Pfam" id="PF13229">
    <property type="entry name" value="Beta_helix"/>
    <property type="match status" value="1"/>
</dbReference>
<feature type="domain" description="Right handed beta helix" evidence="6">
    <location>
        <begin position="404"/>
        <end position="539"/>
    </location>
</feature>
<evidence type="ECO:0000259" key="6">
    <source>
        <dbReference type="Pfam" id="PF13229"/>
    </source>
</evidence>
<evidence type="ECO:0000256" key="5">
    <source>
        <dbReference type="ARBA" id="ARBA00023295"/>
    </source>
</evidence>
<dbReference type="InterPro" id="IPR011050">
    <property type="entry name" value="Pectin_lyase_fold/virulence"/>
</dbReference>
<accession>A0A7Z2VPK5</accession>
<evidence type="ECO:0000259" key="7">
    <source>
        <dbReference type="Pfam" id="PF23764"/>
    </source>
</evidence>
<dbReference type="Pfam" id="PF23764">
    <property type="entry name" value="Beta-barrel_GLAA-B_II"/>
    <property type="match status" value="1"/>
</dbReference>
<feature type="domain" description="GLAA-B beta-barrel" evidence="7">
    <location>
        <begin position="348"/>
        <end position="398"/>
    </location>
</feature>
<dbReference type="SUPFAM" id="SSF51126">
    <property type="entry name" value="Pectin lyase-like"/>
    <property type="match status" value="1"/>
</dbReference>
<evidence type="ECO:0000256" key="4">
    <source>
        <dbReference type="ARBA" id="ARBA00022801"/>
    </source>
</evidence>
<dbReference type="Gene3D" id="2.160.20.10">
    <property type="entry name" value="Single-stranded right-handed beta-helix, Pectin lyase-like"/>
    <property type="match status" value="2"/>
</dbReference>
<dbReference type="SMART" id="SM00710">
    <property type="entry name" value="PbH1"/>
    <property type="match status" value="6"/>
</dbReference>
<keyword evidence="5" id="KW-0326">Glycosidase</keyword>
<proteinExistence type="predicted"/>